<dbReference type="PANTHER" id="PTHR30535">
    <property type="entry name" value="VITAMIN B12-BINDING PROTEIN"/>
    <property type="match status" value="1"/>
</dbReference>
<sequence>MKKILCFLFLILILLSCKQKNNFFAPSKNEYATNFFIIENNRQLHITSAGDSISFPRNTKISRCIITTCSASAYLDAIGKFNCIVGVSSPEYFFNSKIEKGISNHTIENIGNDGTLNFEKIISLKPDLIITTHNPNYERILNQLAKHGIKIIYIEEYMELHPLGKTEYIKLFGTLFGEIEKADSIYLSVKKNYIKLKKKALSTKEQPTIFTNIMYGDAWYMAGGKSFVSTLFKDAGGDYLWKNNSNTGTVILNFEEVFSKAKHADYWIGASNFNSKNELINSSYQYTEFDAYKKDQIYAMNKRENKTKANDYFESGNIFADRTLSDIIKILHPELLPDYELSYLRKLK</sequence>
<keyword evidence="1" id="KW-0732">Signal</keyword>
<protein>
    <submittedName>
        <fullName evidence="3">ABC transporter substrate-binding protein</fullName>
    </submittedName>
</protein>
<dbReference type="InterPro" id="IPR050902">
    <property type="entry name" value="ABC_Transporter_SBP"/>
</dbReference>
<dbReference type="Proteomes" id="UP000238042">
    <property type="component" value="Unassembled WGS sequence"/>
</dbReference>
<dbReference type="PROSITE" id="PS50983">
    <property type="entry name" value="FE_B12_PBP"/>
    <property type="match status" value="1"/>
</dbReference>
<organism evidence="3 4">
    <name type="scientific">Apibacter adventoris</name>
    <dbReference type="NCBI Taxonomy" id="1679466"/>
    <lineage>
        <taxon>Bacteria</taxon>
        <taxon>Pseudomonadati</taxon>
        <taxon>Bacteroidota</taxon>
        <taxon>Flavobacteriia</taxon>
        <taxon>Flavobacteriales</taxon>
        <taxon>Weeksellaceae</taxon>
        <taxon>Apibacter</taxon>
    </lineage>
</organism>
<dbReference type="Pfam" id="PF01497">
    <property type="entry name" value="Peripla_BP_2"/>
    <property type="match status" value="1"/>
</dbReference>
<dbReference type="OrthoDB" id="9812528at2"/>
<evidence type="ECO:0000313" key="3">
    <source>
        <dbReference type="EMBL" id="PQL91066.1"/>
    </source>
</evidence>
<proteinExistence type="predicted"/>
<gene>
    <name evidence="3" type="ORF">C4S77_09440</name>
</gene>
<dbReference type="Gene3D" id="3.40.50.1980">
    <property type="entry name" value="Nitrogenase molybdenum iron protein domain"/>
    <property type="match status" value="2"/>
</dbReference>
<feature type="signal peptide" evidence="1">
    <location>
        <begin position="1"/>
        <end position="19"/>
    </location>
</feature>
<dbReference type="InterPro" id="IPR002491">
    <property type="entry name" value="ABC_transptr_periplasmic_BD"/>
</dbReference>
<dbReference type="AlphaFoldDB" id="A0A2S8A9B4"/>
<dbReference type="PANTHER" id="PTHR30535:SF34">
    <property type="entry name" value="MOLYBDATE-BINDING PROTEIN MOLA"/>
    <property type="match status" value="1"/>
</dbReference>
<dbReference type="GO" id="GO:0071281">
    <property type="term" value="P:cellular response to iron ion"/>
    <property type="evidence" value="ECO:0007669"/>
    <property type="project" value="TreeGrafter"/>
</dbReference>
<evidence type="ECO:0000313" key="4">
    <source>
        <dbReference type="Proteomes" id="UP000238042"/>
    </source>
</evidence>
<comment type="caution">
    <text evidence="3">The sequence shown here is derived from an EMBL/GenBank/DDBJ whole genome shotgun (WGS) entry which is preliminary data.</text>
</comment>
<dbReference type="RefSeq" id="WP_105247326.1">
    <property type="nucleotide sequence ID" value="NZ_PSZM01000043.1"/>
</dbReference>
<feature type="chain" id="PRO_5015734969" evidence="1">
    <location>
        <begin position="20"/>
        <end position="348"/>
    </location>
</feature>
<accession>A0A2S8A9B4</accession>
<dbReference type="SUPFAM" id="SSF53807">
    <property type="entry name" value="Helical backbone' metal receptor"/>
    <property type="match status" value="1"/>
</dbReference>
<evidence type="ECO:0000256" key="1">
    <source>
        <dbReference type="SAM" id="SignalP"/>
    </source>
</evidence>
<dbReference type="PROSITE" id="PS51257">
    <property type="entry name" value="PROKAR_LIPOPROTEIN"/>
    <property type="match status" value="1"/>
</dbReference>
<name>A0A2S8A9B4_9FLAO</name>
<keyword evidence="4" id="KW-1185">Reference proteome</keyword>
<dbReference type="EMBL" id="PSZM01000043">
    <property type="protein sequence ID" value="PQL91066.1"/>
    <property type="molecule type" value="Genomic_DNA"/>
</dbReference>
<reference evidence="3 4" key="1">
    <citation type="submission" date="2018-02" db="EMBL/GenBank/DDBJ databases">
        <title>Genome sequences of Apibacter spp., gut symbionts of Asian honey bees.</title>
        <authorList>
            <person name="Kwong W.K."/>
            <person name="Steele M.I."/>
            <person name="Moran N.A."/>
        </authorList>
    </citation>
    <scope>NUCLEOTIDE SEQUENCE [LARGE SCALE GENOMIC DNA]</scope>
    <source>
        <strain evidence="4">wkB301</strain>
    </source>
</reference>
<evidence type="ECO:0000259" key="2">
    <source>
        <dbReference type="PROSITE" id="PS50983"/>
    </source>
</evidence>
<feature type="domain" description="Fe/B12 periplasmic-binding" evidence="2">
    <location>
        <begin position="63"/>
        <end position="335"/>
    </location>
</feature>